<dbReference type="SMART" id="SM00175">
    <property type="entry name" value="RAB"/>
    <property type="match status" value="1"/>
</dbReference>
<dbReference type="PROSITE" id="PS51421">
    <property type="entry name" value="RAS"/>
    <property type="match status" value="1"/>
</dbReference>
<protein>
    <recommendedName>
        <fullName evidence="8">Ras-domain-containing protein</fullName>
    </recommendedName>
</protein>
<sequence length="411" mass="45095">MNHRRGNCHTTFLSAAGGKLMKVVSDDSDDNGGHGSDTSLRNQYISGRFTTGYRATIGADFITKTVPHHSKSDESVTLQIWDTAGQERFSSLSSAFFRGADAVLLLFDVNQPKTLDAVTKWWTDFKERAPIADEDAHKFCCVLVANKIDITPTPNTADARVTEAQAHQFIDDLIPPVFHSATPYTLLEAQSTTEIPVLTLTQDAAPAPPTSSIDIEIHPRKRRRKSVSRSRSRSTIFRGGTIGTMTTTHSIYHTPSSSFFDSYESARTSPVPTASTYSYSQSRSPSHSPVRSPRRIPSMSSASSVPTITPSLFVRGQTDAPTACTTPSPIQPLPEPPDTRSKLFFTSAKTGEGVAEVFEYVARRVVVRWEYEEAVEARTLHIREASVEDTVRLGSDPSSWLGKSSTSCCRT</sequence>
<dbReference type="GO" id="GO:0005525">
    <property type="term" value="F:GTP binding"/>
    <property type="evidence" value="ECO:0007669"/>
    <property type="project" value="UniProtKB-KW"/>
</dbReference>
<dbReference type="PANTHER" id="PTHR47981:SF20">
    <property type="entry name" value="RAS-RELATED PROTEIN RAB-7A"/>
    <property type="match status" value="1"/>
</dbReference>
<dbReference type="SUPFAM" id="SSF52540">
    <property type="entry name" value="P-loop containing nucleoside triphosphate hydrolases"/>
    <property type="match status" value="1"/>
</dbReference>
<keyword evidence="4" id="KW-0636">Prenylation</keyword>
<dbReference type="GO" id="GO:0032889">
    <property type="term" value="P:regulation of vacuole fusion, non-autophagic"/>
    <property type="evidence" value="ECO:0007669"/>
    <property type="project" value="TreeGrafter"/>
</dbReference>
<dbReference type="STRING" id="92696.A0A4R0RJQ3"/>
<dbReference type="PROSITE" id="PS51419">
    <property type="entry name" value="RAB"/>
    <property type="match status" value="1"/>
</dbReference>
<feature type="compositionally biased region" description="Basic residues" evidence="5">
    <location>
        <begin position="219"/>
        <end position="232"/>
    </location>
</feature>
<evidence type="ECO:0008006" key="8">
    <source>
        <dbReference type="Google" id="ProtNLM"/>
    </source>
</evidence>
<keyword evidence="3" id="KW-0342">GTP-binding</keyword>
<dbReference type="AlphaFoldDB" id="A0A4R0RJQ3"/>
<organism evidence="6 7">
    <name type="scientific">Steccherinum ochraceum</name>
    <dbReference type="NCBI Taxonomy" id="92696"/>
    <lineage>
        <taxon>Eukaryota</taxon>
        <taxon>Fungi</taxon>
        <taxon>Dikarya</taxon>
        <taxon>Basidiomycota</taxon>
        <taxon>Agaricomycotina</taxon>
        <taxon>Agaricomycetes</taxon>
        <taxon>Polyporales</taxon>
        <taxon>Steccherinaceae</taxon>
        <taxon>Steccherinum</taxon>
    </lineage>
</organism>
<dbReference type="Pfam" id="PF00071">
    <property type="entry name" value="Ras"/>
    <property type="match status" value="1"/>
</dbReference>
<evidence type="ECO:0000313" key="7">
    <source>
        <dbReference type="Proteomes" id="UP000292702"/>
    </source>
</evidence>
<dbReference type="EMBL" id="RWJN01000364">
    <property type="protein sequence ID" value="TCD62524.1"/>
    <property type="molecule type" value="Genomic_DNA"/>
</dbReference>
<evidence type="ECO:0000256" key="2">
    <source>
        <dbReference type="ARBA" id="ARBA00022741"/>
    </source>
</evidence>
<evidence type="ECO:0000256" key="1">
    <source>
        <dbReference type="ARBA" id="ARBA00006270"/>
    </source>
</evidence>
<dbReference type="GO" id="GO:0000329">
    <property type="term" value="C:fungal-type vacuole membrane"/>
    <property type="evidence" value="ECO:0007669"/>
    <property type="project" value="TreeGrafter"/>
</dbReference>
<dbReference type="SMART" id="SM00173">
    <property type="entry name" value="RAS"/>
    <property type="match status" value="1"/>
</dbReference>
<dbReference type="GO" id="GO:0005770">
    <property type="term" value="C:late endosome"/>
    <property type="evidence" value="ECO:0007669"/>
    <property type="project" value="TreeGrafter"/>
</dbReference>
<keyword evidence="2" id="KW-0547">Nucleotide-binding</keyword>
<dbReference type="OrthoDB" id="9989112at2759"/>
<dbReference type="Gene3D" id="3.40.50.300">
    <property type="entry name" value="P-loop containing nucleotide triphosphate hydrolases"/>
    <property type="match status" value="1"/>
</dbReference>
<accession>A0A4R0RJQ3</accession>
<evidence type="ECO:0000256" key="3">
    <source>
        <dbReference type="ARBA" id="ARBA00023134"/>
    </source>
</evidence>
<feature type="region of interest" description="Disordered" evidence="5">
    <location>
        <begin position="219"/>
        <end position="249"/>
    </location>
</feature>
<dbReference type="Proteomes" id="UP000292702">
    <property type="component" value="Unassembled WGS sequence"/>
</dbReference>
<proteinExistence type="inferred from homology"/>
<dbReference type="PANTHER" id="PTHR47981">
    <property type="entry name" value="RAB FAMILY"/>
    <property type="match status" value="1"/>
</dbReference>
<name>A0A4R0RJQ3_9APHY</name>
<dbReference type="InterPro" id="IPR001806">
    <property type="entry name" value="Small_GTPase"/>
</dbReference>
<reference evidence="6 7" key="1">
    <citation type="submission" date="2018-11" db="EMBL/GenBank/DDBJ databases">
        <title>Genome assembly of Steccherinum ochraceum LE-BIN_3174, the white-rot fungus of the Steccherinaceae family (The Residual Polyporoid clade, Polyporales, Basidiomycota).</title>
        <authorList>
            <person name="Fedorova T.V."/>
            <person name="Glazunova O.A."/>
            <person name="Landesman E.O."/>
            <person name="Moiseenko K.V."/>
            <person name="Psurtseva N.V."/>
            <person name="Savinova O.S."/>
            <person name="Shakhova N.V."/>
            <person name="Tyazhelova T.V."/>
            <person name="Vasina D.V."/>
        </authorList>
    </citation>
    <scope>NUCLEOTIDE SEQUENCE [LARGE SCALE GENOMIC DNA]</scope>
    <source>
        <strain evidence="6 7">LE-BIN_3174</strain>
    </source>
</reference>
<comment type="similarity">
    <text evidence="1">Belongs to the small GTPase superfamily. Rab family.</text>
</comment>
<dbReference type="SMART" id="SM00174">
    <property type="entry name" value="RHO"/>
    <property type="match status" value="1"/>
</dbReference>
<evidence type="ECO:0000256" key="5">
    <source>
        <dbReference type="SAM" id="MobiDB-lite"/>
    </source>
</evidence>
<gene>
    <name evidence="6" type="ORF">EIP91_006774</name>
</gene>
<evidence type="ECO:0000313" key="6">
    <source>
        <dbReference type="EMBL" id="TCD62524.1"/>
    </source>
</evidence>
<dbReference type="InterPro" id="IPR027417">
    <property type="entry name" value="P-loop_NTPase"/>
</dbReference>
<dbReference type="GO" id="GO:0003924">
    <property type="term" value="F:GTPase activity"/>
    <property type="evidence" value="ECO:0007669"/>
    <property type="project" value="InterPro"/>
</dbReference>
<dbReference type="PRINTS" id="PR00449">
    <property type="entry name" value="RASTRNSFRMNG"/>
</dbReference>
<evidence type="ECO:0000256" key="4">
    <source>
        <dbReference type="ARBA" id="ARBA00023289"/>
    </source>
</evidence>
<comment type="caution">
    <text evidence="6">The sequence shown here is derived from an EMBL/GenBank/DDBJ whole genome shotgun (WGS) entry which is preliminary data.</text>
</comment>
<keyword evidence="4" id="KW-0449">Lipoprotein</keyword>
<feature type="region of interest" description="Disordered" evidence="5">
    <location>
        <begin position="271"/>
        <end position="304"/>
    </location>
</feature>
<feature type="compositionally biased region" description="Low complexity" evidence="5">
    <location>
        <begin position="278"/>
        <end position="304"/>
    </location>
</feature>
<keyword evidence="7" id="KW-1185">Reference proteome</keyword>